<feature type="compositionally biased region" description="Low complexity" evidence="1">
    <location>
        <begin position="344"/>
        <end position="359"/>
    </location>
</feature>
<feature type="compositionally biased region" description="Polar residues" evidence="1">
    <location>
        <begin position="251"/>
        <end position="265"/>
    </location>
</feature>
<gene>
    <name evidence="2" type="ORF">ADEAN_000597400</name>
</gene>
<feature type="region of interest" description="Disordered" evidence="1">
    <location>
        <begin position="292"/>
        <end position="369"/>
    </location>
</feature>
<evidence type="ECO:0000313" key="2">
    <source>
        <dbReference type="EMBL" id="CAD2218485.1"/>
    </source>
</evidence>
<reference evidence="2 3" key="1">
    <citation type="submission" date="2020-08" db="EMBL/GenBank/DDBJ databases">
        <authorList>
            <person name="Newling K."/>
            <person name="Davey J."/>
            <person name="Forrester S."/>
        </authorList>
    </citation>
    <scope>NUCLEOTIDE SEQUENCE [LARGE SCALE GENOMIC DNA]</scope>
    <source>
        <strain evidence="3">Crithidia deanei Carvalho (ATCC PRA-265)</strain>
    </source>
</reference>
<feature type="region of interest" description="Disordered" evidence="1">
    <location>
        <begin position="41"/>
        <end position="66"/>
    </location>
</feature>
<feature type="compositionally biased region" description="Polar residues" evidence="1">
    <location>
        <begin position="316"/>
        <end position="326"/>
    </location>
</feature>
<accession>A0A7G2CGK4</accession>
<dbReference type="Proteomes" id="UP000515908">
    <property type="component" value="Chromosome 11"/>
</dbReference>
<feature type="region of interest" description="Disordered" evidence="1">
    <location>
        <begin position="145"/>
        <end position="180"/>
    </location>
</feature>
<name>A0A7G2CGK4_9TRYP</name>
<dbReference type="VEuPathDB" id="TriTrypDB:ADEAN_000597400"/>
<feature type="region of interest" description="Disordered" evidence="1">
    <location>
        <begin position="216"/>
        <end position="272"/>
    </location>
</feature>
<organism evidence="2 3">
    <name type="scientific">Angomonas deanei</name>
    <dbReference type="NCBI Taxonomy" id="59799"/>
    <lineage>
        <taxon>Eukaryota</taxon>
        <taxon>Discoba</taxon>
        <taxon>Euglenozoa</taxon>
        <taxon>Kinetoplastea</taxon>
        <taxon>Metakinetoplastina</taxon>
        <taxon>Trypanosomatida</taxon>
        <taxon>Trypanosomatidae</taxon>
        <taxon>Strigomonadinae</taxon>
        <taxon>Angomonas</taxon>
    </lineage>
</organism>
<evidence type="ECO:0000313" key="3">
    <source>
        <dbReference type="Proteomes" id="UP000515908"/>
    </source>
</evidence>
<evidence type="ECO:0000256" key="1">
    <source>
        <dbReference type="SAM" id="MobiDB-lite"/>
    </source>
</evidence>
<dbReference type="AlphaFoldDB" id="A0A7G2CGK4"/>
<dbReference type="EMBL" id="LR877155">
    <property type="protein sequence ID" value="CAD2218485.1"/>
    <property type="molecule type" value="Genomic_DNA"/>
</dbReference>
<protein>
    <submittedName>
        <fullName evidence="2">Uncharacterized protein</fullName>
    </submittedName>
</protein>
<proteinExistence type="predicted"/>
<keyword evidence="3" id="KW-1185">Reference proteome</keyword>
<feature type="compositionally biased region" description="Basic and acidic residues" evidence="1">
    <location>
        <begin position="155"/>
        <end position="180"/>
    </location>
</feature>
<sequence length="411" mass="45303">MIEEMERLMERRFKEMATSIANVALRRGTPDSVAAPVVEEAASPMKVERSPRHVVPSPSPSDGTRGDLIMIADRVEDIENDFNRRWQTLEERLRIIGRATVNRPGVAPSNAPAIDRKAREDSSMSLMRVQKLERDIAALKRQLSEANARGGNDGRVPEWPEATEEKGSPHYGGEEYGSKVKSLEQDVERRMAEVNRTIAMLRGEHAGVNLNYANLLATPPRRDPSDPAPSGMSGGDIMDPPLRSSAEAASGQPTSQRVMDTTGGNELTKPSYIVLRSTEVDEEPDYDGSLQLHSARVVPSSWPSRPQPKTSRENTSRSSQFRTTHPTSEREAPSRPDSVPLEYAADAGVAVPPAAADVPQRQLDEERRKQSIRRLDEYGANITSSLGHQKPCVIANCAWCAAEREQDSVVQ</sequence>